<dbReference type="RefSeq" id="WP_323250941.1">
    <property type="nucleotide sequence ID" value="NZ_JAYFUL010000029.1"/>
</dbReference>
<evidence type="ECO:0000313" key="2">
    <source>
        <dbReference type="Proteomes" id="UP001304671"/>
    </source>
</evidence>
<comment type="caution">
    <text evidence="1">The sequence shown here is derived from an EMBL/GenBank/DDBJ whole genome shotgun (WGS) entry which is preliminary data.</text>
</comment>
<protein>
    <recommendedName>
        <fullName evidence="3">Pyrroloquinoline-quinone binding quinoprotein</fullName>
    </recommendedName>
</protein>
<evidence type="ECO:0008006" key="3">
    <source>
        <dbReference type="Google" id="ProtNLM"/>
    </source>
</evidence>
<dbReference type="InterPro" id="IPR011047">
    <property type="entry name" value="Quinoprotein_ADH-like_sf"/>
</dbReference>
<sequence length="493" mass="58042">MKKVCLLLFLYTFLLSSLKGQIIQFKNQTDTIGYRIKDNKEPILAEKYSFSHKILGMKYDSLKNHYSVIFNGLPNTEKTNKVFLGIFNPIKNDLKWYKEINLKTQDLSFSNNFLVLALRNKNFGIDTETGKELWEVDNPLLFSFYDANVGITYKNKLFRKNDGLYGIDLLTGNMVWERDDLSFKKGLSRKYIYRDTSLIFLNNKINSINVKTGKGWSYDIPVARECADFNYQGNCFLTSNFFRDSTSFVIATVDRLLRMSYQGNVISETFFPTDIECSESILFHKKDSFYLFNLGYSLLGGYYRMKQKKPFIARFNNDGSIKYINQLEQKGLIENYYFDRDTLIIMHKRAISKYSLENGEMIMTKEMEKKELREWNGFVKNSVYIQTSASTYKTLYEIDSTKYYVYNDEFTITVLDHNFNKQGEYLKNSYYKISDKYLDWTFINNNDITIVIDKDGKKVAEIPKTNNIEINGKYMYFSSDRFIYKTEVTNITK</sequence>
<organism evidence="1 2">
    <name type="scientific">Arcicella aquatica</name>
    <dbReference type="NCBI Taxonomy" id="217141"/>
    <lineage>
        <taxon>Bacteria</taxon>
        <taxon>Pseudomonadati</taxon>
        <taxon>Bacteroidota</taxon>
        <taxon>Cytophagia</taxon>
        <taxon>Cytophagales</taxon>
        <taxon>Flectobacillaceae</taxon>
        <taxon>Arcicella</taxon>
    </lineage>
</organism>
<reference evidence="1 2" key="1">
    <citation type="submission" date="2023-12" db="EMBL/GenBank/DDBJ databases">
        <title>Novel species of the genus Arcicella isolated from rivers.</title>
        <authorList>
            <person name="Lu H."/>
        </authorList>
    </citation>
    <scope>NUCLEOTIDE SEQUENCE [LARGE SCALE GENOMIC DNA]</scope>
    <source>
        <strain evidence="1 2">LMG 21963</strain>
    </source>
</reference>
<dbReference type="EMBL" id="JAYFUL010000029">
    <property type="protein sequence ID" value="MEA5259378.1"/>
    <property type="molecule type" value="Genomic_DNA"/>
</dbReference>
<gene>
    <name evidence="1" type="ORF">VB264_16385</name>
</gene>
<dbReference type="Proteomes" id="UP001304671">
    <property type="component" value="Unassembled WGS sequence"/>
</dbReference>
<accession>A0ABU5QQN5</accession>
<name>A0ABU5QQN5_9BACT</name>
<evidence type="ECO:0000313" key="1">
    <source>
        <dbReference type="EMBL" id="MEA5259378.1"/>
    </source>
</evidence>
<dbReference type="SUPFAM" id="SSF50998">
    <property type="entry name" value="Quinoprotein alcohol dehydrogenase-like"/>
    <property type="match status" value="1"/>
</dbReference>
<keyword evidence="2" id="KW-1185">Reference proteome</keyword>
<proteinExistence type="predicted"/>